<organism evidence="2 3">
    <name type="scientific">Spongiibacter nanhainus</name>
    <dbReference type="NCBI Taxonomy" id="2794344"/>
    <lineage>
        <taxon>Bacteria</taxon>
        <taxon>Pseudomonadati</taxon>
        <taxon>Pseudomonadota</taxon>
        <taxon>Gammaproteobacteria</taxon>
        <taxon>Cellvibrionales</taxon>
        <taxon>Spongiibacteraceae</taxon>
        <taxon>Spongiibacter</taxon>
    </lineage>
</organism>
<keyword evidence="3" id="KW-1185">Reference proteome</keyword>
<reference evidence="2 3" key="1">
    <citation type="submission" date="2020-12" db="EMBL/GenBank/DDBJ databases">
        <authorList>
            <person name="Shan Y."/>
        </authorList>
    </citation>
    <scope>NUCLEOTIDE SEQUENCE [LARGE SCALE GENOMIC DNA]</scope>
    <source>
        <strain evidence="3">csc3.9</strain>
    </source>
</reference>
<dbReference type="AlphaFoldDB" id="A0A7T4R451"/>
<proteinExistence type="predicted"/>
<dbReference type="RefSeq" id="WP_198571431.1">
    <property type="nucleotide sequence ID" value="NZ_CP066167.1"/>
</dbReference>
<feature type="chain" id="PRO_5032777253" evidence="1">
    <location>
        <begin position="20"/>
        <end position="156"/>
    </location>
</feature>
<feature type="signal peptide" evidence="1">
    <location>
        <begin position="1"/>
        <end position="19"/>
    </location>
</feature>
<protein>
    <submittedName>
        <fullName evidence="2">Uncharacterized protein</fullName>
    </submittedName>
</protein>
<dbReference type="KEGG" id="snan:I6N98_09010"/>
<dbReference type="Proteomes" id="UP000596063">
    <property type="component" value="Chromosome"/>
</dbReference>
<gene>
    <name evidence="2" type="ORF">I6N98_09010</name>
</gene>
<name>A0A7T4R451_9GAMM</name>
<accession>A0A7T4R451</accession>
<dbReference type="EMBL" id="CP066167">
    <property type="protein sequence ID" value="QQD19950.1"/>
    <property type="molecule type" value="Genomic_DNA"/>
</dbReference>
<evidence type="ECO:0000313" key="3">
    <source>
        <dbReference type="Proteomes" id="UP000596063"/>
    </source>
</evidence>
<evidence type="ECO:0000313" key="2">
    <source>
        <dbReference type="EMBL" id="QQD19950.1"/>
    </source>
</evidence>
<sequence length="156" mass="15905">MLKYAPVPLLLILSSWSLAQAPNINAVASSQIGMDAVSPRAVIGLTFDVLYATTEPLSNIPALIIPGVAETPLAPVGALVQLGTSAVFNLGDTLGIVENLAIPTVEGLAPVASVLLDEPLTTVQYILSGGTILNPALGIPAAPLLSEPLPKLLPSL</sequence>
<keyword evidence="1" id="KW-0732">Signal</keyword>
<evidence type="ECO:0000256" key="1">
    <source>
        <dbReference type="SAM" id="SignalP"/>
    </source>
</evidence>